<sequence>MTFMCFSATCRFREGVRNTSNRSKMSFPSPHDRSHRPSPSADQEEEDPVDQMISRTGCGELHNAVQDCMAEHQDWRKCQAQVHTFKECMMTFQKTRKEKLTKEIMAKTTS</sequence>
<dbReference type="InterPro" id="IPR009069">
    <property type="entry name" value="Cys_alpha_HP_mot_SF"/>
</dbReference>
<reference evidence="2 3" key="1">
    <citation type="submission" date="2024-06" db="EMBL/GenBank/DDBJ databases">
        <authorList>
            <person name="Pan Q."/>
            <person name="Wen M."/>
            <person name="Jouanno E."/>
            <person name="Zahm M."/>
            <person name="Klopp C."/>
            <person name="Cabau C."/>
            <person name="Louis A."/>
            <person name="Berthelot C."/>
            <person name="Parey E."/>
            <person name="Roest Crollius H."/>
            <person name="Montfort J."/>
            <person name="Robinson-Rechavi M."/>
            <person name="Bouchez O."/>
            <person name="Lampietro C."/>
            <person name="Lopez Roques C."/>
            <person name="Donnadieu C."/>
            <person name="Postlethwait J."/>
            <person name="Bobe J."/>
            <person name="Verreycken H."/>
            <person name="Guiguen Y."/>
        </authorList>
    </citation>
    <scope>NUCLEOTIDE SEQUENCE [LARGE SCALE GENOMIC DNA]</scope>
    <source>
        <strain evidence="2">Up_M1</strain>
        <tissue evidence="2">Testis</tissue>
    </source>
</reference>
<evidence type="ECO:0008006" key="4">
    <source>
        <dbReference type="Google" id="ProtNLM"/>
    </source>
</evidence>
<dbReference type="Proteomes" id="UP001557470">
    <property type="component" value="Unassembled WGS sequence"/>
</dbReference>
<organism evidence="2 3">
    <name type="scientific">Umbra pygmaea</name>
    <name type="common">Eastern mudminnow</name>
    <dbReference type="NCBI Taxonomy" id="75934"/>
    <lineage>
        <taxon>Eukaryota</taxon>
        <taxon>Metazoa</taxon>
        <taxon>Chordata</taxon>
        <taxon>Craniata</taxon>
        <taxon>Vertebrata</taxon>
        <taxon>Euteleostomi</taxon>
        <taxon>Actinopterygii</taxon>
        <taxon>Neopterygii</taxon>
        <taxon>Teleostei</taxon>
        <taxon>Protacanthopterygii</taxon>
        <taxon>Esociformes</taxon>
        <taxon>Umbridae</taxon>
        <taxon>Umbra</taxon>
    </lineage>
</organism>
<gene>
    <name evidence="2" type="ORF">UPYG_G00127730</name>
</gene>
<dbReference type="InterPro" id="IPR039870">
    <property type="entry name" value="Coa4-like"/>
</dbReference>
<feature type="region of interest" description="Disordered" evidence="1">
    <location>
        <begin position="17"/>
        <end position="51"/>
    </location>
</feature>
<evidence type="ECO:0000313" key="3">
    <source>
        <dbReference type="Proteomes" id="UP001557470"/>
    </source>
</evidence>
<protein>
    <recommendedName>
        <fullName evidence="4">Cytochrome c oxidase assembly factor 4 homolog</fullName>
    </recommendedName>
</protein>
<dbReference type="PANTHER" id="PTHR13639:SF2">
    <property type="entry name" value="CYTOCHROME C OXIDASE ASSEMBLY FACTOR 4 HOMOLOG, MITOCHONDRIAL"/>
    <property type="match status" value="1"/>
</dbReference>
<dbReference type="PANTHER" id="PTHR13639">
    <property type="entry name" value="CYTOCHROME C OXIDASE ASSEMBLY FACTOR 4 HOMOLOG, MITOCHONDRIAL"/>
    <property type="match status" value="1"/>
</dbReference>
<accession>A0ABD0XAB3</accession>
<proteinExistence type="predicted"/>
<dbReference type="AlphaFoldDB" id="A0ABD0XAB3"/>
<dbReference type="PROSITE" id="PS51808">
    <property type="entry name" value="CHCH"/>
    <property type="match status" value="1"/>
</dbReference>
<evidence type="ECO:0000313" key="2">
    <source>
        <dbReference type="EMBL" id="KAL0994832.1"/>
    </source>
</evidence>
<feature type="compositionally biased region" description="Polar residues" evidence="1">
    <location>
        <begin position="17"/>
        <end position="26"/>
    </location>
</feature>
<dbReference type="EMBL" id="JAGEUA010000003">
    <property type="protein sequence ID" value="KAL0994832.1"/>
    <property type="molecule type" value="Genomic_DNA"/>
</dbReference>
<evidence type="ECO:0000256" key="1">
    <source>
        <dbReference type="SAM" id="MobiDB-lite"/>
    </source>
</evidence>
<dbReference type="SUPFAM" id="SSF47072">
    <property type="entry name" value="Cysteine alpha-hairpin motif"/>
    <property type="match status" value="1"/>
</dbReference>
<comment type="caution">
    <text evidence="2">The sequence shown here is derived from an EMBL/GenBank/DDBJ whole genome shotgun (WGS) entry which is preliminary data.</text>
</comment>
<name>A0ABD0XAB3_UMBPY</name>
<keyword evidence="3" id="KW-1185">Reference proteome</keyword>